<dbReference type="InterPro" id="IPR011252">
    <property type="entry name" value="Fibrogen-bd_dom1"/>
</dbReference>
<keyword evidence="5" id="KW-0572">Peptidoglycan-anchor</keyword>
<comment type="subcellular location">
    <subcellularLocation>
        <location evidence="1">Secreted</location>
        <location evidence="1">Cell wall</location>
        <topology evidence="1">Peptidoglycan-anchor</topology>
    </subcellularLocation>
</comment>
<dbReference type="InterPro" id="IPR008454">
    <property type="entry name" value="Collagen-bd_Cna-like_B-typ_dom"/>
</dbReference>
<feature type="domain" description="CNA-B" evidence="9">
    <location>
        <begin position="521"/>
        <end position="597"/>
    </location>
</feature>
<accession>A0A0R1NDK0</accession>
<dbReference type="Proteomes" id="UP000051330">
    <property type="component" value="Unassembled WGS sequence"/>
</dbReference>
<keyword evidence="7" id="KW-0472">Membrane</keyword>
<keyword evidence="7" id="KW-1133">Transmembrane helix</keyword>
<evidence type="ECO:0000259" key="9">
    <source>
        <dbReference type="Pfam" id="PF05738"/>
    </source>
</evidence>
<feature type="domain" description="SDR-like Ig" evidence="10">
    <location>
        <begin position="62"/>
        <end position="139"/>
    </location>
</feature>
<keyword evidence="12" id="KW-1185">Reference proteome</keyword>
<dbReference type="AlphaFoldDB" id="A0A0R1NDK0"/>
<dbReference type="SUPFAM" id="SSF49478">
    <property type="entry name" value="Cna protein B-type domain"/>
    <property type="match status" value="8"/>
</dbReference>
<sequence>MGIIGVLVILLSSVAQAATAIQSVSAATEITNVTGNKKTDPTRDDGLPVDPTTFYSGATYPVTYRWTVSSKIQVQAGDFITFTAPDGALFSGDKNIAVTDNKGNQIGTFSSVKGASTGIITFNDFFSRNPDMLTTGQLHVTLTGTADREISDAVPIFKKYNPDTSSIDENDRYHRAGWIVSINNFKDVLNNVVVTDVYASEAQAPVNKDEVYVRYANSQTDVPTNMYTLEWQPTGGFIFTYHGLLNQQVDIYYHSDITDPGYLNYGFSMTLTNTATIAGTSLNEHPDNWGYMTTDLSRMPQYSNVHPDFGAGGSSENVPSIDVQVTKQWTGVPTGVQTPPVTAELYKDGVATGQTLTLNADNKYTDTFPDLPTTDGNDHVYTYTVQEQSVPTGYITTTPGQQSLINKAVTLKNTYNTPQTIHVQKKWTGVPSGVTTPDVTATLYRNGTATDQTVKLTAANKYTADFTNLPTYADNGDKYAYTVSEDTTPAGYTNSTPGQQTPDNTSTVTLTNKFVPQTGTINVVKQWLGVPDADKDNLPDVTAVLYQNGQKTNTTVTLTKANDFTAAFKDLPGTDDNGQPIAYTVGEESVPAGFSQITKDPVTPDDKGQATLINQYIPLTTIGVKKTWQGVPDGVTTPDVTAKLFADGKDTGKTVALTAANKYQNTFTDLPTQNQDSSPIVYSVQEASVPDGYTTTQKDPIGVSDGDTGELINQYVPKTRDITVTKSWENVPTDVKTPDVTAVLYQNGKATNQTVTLTNENKYEASFTDLPTTDADGKAITYTVSEDDTPADYTSVTPGPQTPDADGTVSLVNRYNKETPPVTPTTTINVQKNWEDVPGAVATPEVIATLYANGQKTTQTVTLNQSNNYKASFTNLPQTDSTGKAIVYTVSEDATPAGYTNVTPGPQTPDKDGLVTLTNRYIVNPPVIPTTSITVHKQWLGVPAAMKDNLPPVIAVLYANGQKTGITLTLNRDNDYTDIFKNLPLTDSLGQPITYTVGEEEMPAGYTALTTQPIAPDAQGQVTLINRYIPQTRTITVQKVWQNVPNDVITPSVIATLYANGQKTGQTVTLTAANGYKADFTGLPTTDANGQAIVYTVSEDNVPANYTNLTAGQQTPGQNGSVTLINRYTGETKPTDPTKPTEPTKPEKPGTGGETIPSKPGTVPSQPTDKQPQTTGQSNQRLPQTGELQTRWLVWLGIALIGADWLLTVRRKKSAGEK</sequence>
<evidence type="ECO:0000313" key="12">
    <source>
        <dbReference type="Proteomes" id="UP000051330"/>
    </source>
</evidence>
<evidence type="ECO:0000256" key="8">
    <source>
        <dbReference type="SAM" id="SignalP"/>
    </source>
</evidence>
<feature type="region of interest" description="Disordered" evidence="6">
    <location>
        <begin position="1128"/>
        <end position="1184"/>
    </location>
</feature>
<dbReference type="InterPro" id="IPR008966">
    <property type="entry name" value="Adhesion_dom_sf"/>
</dbReference>
<dbReference type="NCBIfam" id="TIGR01167">
    <property type="entry name" value="LPXTG_anchor"/>
    <property type="match status" value="1"/>
</dbReference>
<dbReference type="Gene3D" id="2.60.40.1280">
    <property type="match status" value="1"/>
</dbReference>
<feature type="domain" description="CNA-B" evidence="9">
    <location>
        <begin position="1035"/>
        <end position="1110"/>
    </location>
</feature>
<dbReference type="GO" id="GO:0007155">
    <property type="term" value="P:cell adhesion"/>
    <property type="evidence" value="ECO:0007669"/>
    <property type="project" value="InterPro"/>
</dbReference>
<feature type="domain" description="CNA-B" evidence="9">
    <location>
        <begin position="933"/>
        <end position="1010"/>
    </location>
</feature>
<dbReference type="Pfam" id="PF05738">
    <property type="entry name" value="Cna_B"/>
    <property type="match status" value="8"/>
</dbReference>
<keyword evidence="3" id="KW-0964">Secreted</keyword>
<feature type="domain" description="CNA-B" evidence="9">
    <location>
        <begin position="828"/>
        <end position="919"/>
    </location>
</feature>
<dbReference type="PATRIC" id="fig|1423792.3.peg.40"/>
<dbReference type="InterPro" id="IPR041171">
    <property type="entry name" value="SDR_Ig"/>
</dbReference>
<dbReference type="SUPFAM" id="SSF49401">
    <property type="entry name" value="Bacterial adhesins"/>
    <property type="match status" value="2"/>
</dbReference>
<feature type="compositionally biased region" description="Polar residues" evidence="6">
    <location>
        <begin position="1163"/>
        <end position="1184"/>
    </location>
</feature>
<evidence type="ECO:0000313" key="11">
    <source>
        <dbReference type="EMBL" id="KRL14392.1"/>
    </source>
</evidence>
<evidence type="ECO:0000256" key="4">
    <source>
        <dbReference type="ARBA" id="ARBA00022729"/>
    </source>
</evidence>
<name>A0A0R1NDK0_9LACO</name>
<evidence type="ECO:0000256" key="2">
    <source>
        <dbReference type="ARBA" id="ARBA00022512"/>
    </source>
</evidence>
<feature type="domain" description="CNA-B" evidence="9">
    <location>
        <begin position="323"/>
        <end position="401"/>
    </location>
</feature>
<proteinExistence type="predicted"/>
<dbReference type="Pfam" id="PF17961">
    <property type="entry name" value="Big_8"/>
    <property type="match status" value="1"/>
</dbReference>
<feature type="domain" description="CNA-B" evidence="9">
    <location>
        <begin position="421"/>
        <end position="513"/>
    </location>
</feature>
<feature type="transmembrane region" description="Helical" evidence="7">
    <location>
        <begin position="1192"/>
        <end position="1209"/>
    </location>
</feature>
<keyword evidence="7" id="KW-0812">Transmembrane</keyword>
<dbReference type="STRING" id="1423792.FD09_GL000038"/>
<evidence type="ECO:0000256" key="7">
    <source>
        <dbReference type="SAM" id="Phobius"/>
    </source>
</evidence>
<comment type="caution">
    <text evidence="11">The sequence shown here is derived from an EMBL/GenBank/DDBJ whole genome shotgun (WGS) entry which is preliminary data.</text>
</comment>
<organism evidence="11 12">
    <name type="scientific">Schleiferilactobacillus perolens DSM 12744</name>
    <dbReference type="NCBI Taxonomy" id="1423792"/>
    <lineage>
        <taxon>Bacteria</taxon>
        <taxon>Bacillati</taxon>
        <taxon>Bacillota</taxon>
        <taxon>Bacilli</taxon>
        <taxon>Lactobacillales</taxon>
        <taxon>Lactobacillaceae</taxon>
        <taxon>Schleiferilactobacillus</taxon>
    </lineage>
</organism>
<evidence type="ECO:0000256" key="3">
    <source>
        <dbReference type="ARBA" id="ARBA00022525"/>
    </source>
</evidence>
<evidence type="ECO:0000259" key="10">
    <source>
        <dbReference type="Pfam" id="PF17961"/>
    </source>
</evidence>
<protein>
    <submittedName>
        <fullName evidence="11">Uncharacterized protein</fullName>
    </submittedName>
</protein>
<dbReference type="EMBL" id="AZEC01000001">
    <property type="protein sequence ID" value="KRL14392.1"/>
    <property type="molecule type" value="Genomic_DNA"/>
</dbReference>
<keyword evidence="4 8" id="KW-0732">Signal</keyword>
<feature type="domain" description="CNA-B" evidence="9">
    <location>
        <begin position="623"/>
        <end position="697"/>
    </location>
</feature>
<feature type="chain" id="PRO_5006408376" evidence="8">
    <location>
        <begin position="18"/>
        <end position="1218"/>
    </location>
</feature>
<keyword evidence="2" id="KW-0134">Cell wall</keyword>
<feature type="signal peptide" evidence="8">
    <location>
        <begin position="1"/>
        <end position="17"/>
    </location>
</feature>
<evidence type="ECO:0000256" key="1">
    <source>
        <dbReference type="ARBA" id="ARBA00004168"/>
    </source>
</evidence>
<feature type="domain" description="CNA-B" evidence="9">
    <location>
        <begin position="722"/>
        <end position="797"/>
    </location>
</feature>
<reference evidence="11 12" key="1">
    <citation type="journal article" date="2015" name="Genome Announc.">
        <title>Expanding the biotechnology potential of lactobacilli through comparative genomics of 213 strains and associated genera.</title>
        <authorList>
            <person name="Sun Z."/>
            <person name="Harris H.M."/>
            <person name="McCann A."/>
            <person name="Guo C."/>
            <person name="Argimon S."/>
            <person name="Zhang W."/>
            <person name="Yang X."/>
            <person name="Jeffery I.B."/>
            <person name="Cooney J.C."/>
            <person name="Kagawa T.F."/>
            <person name="Liu W."/>
            <person name="Song Y."/>
            <person name="Salvetti E."/>
            <person name="Wrobel A."/>
            <person name="Rasinkangas P."/>
            <person name="Parkhill J."/>
            <person name="Rea M.C."/>
            <person name="O'Sullivan O."/>
            <person name="Ritari J."/>
            <person name="Douillard F.P."/>
            <person name="Paul Ross R."/>
            <person name="Yang R."/>
            <person name="Briner A.E."/>
            <person name="Felis G.E."/>
            <person name="de Vos W.M."/>
            <person name="Barrangou R."/>
            <person name="Klaenhammer T.R."/>
            <person name="Caufield P.W."/>
            <person name="Cui Y."/>
            <person name="Zhang H."/>
            <person name="O'Toole P.W."/>
        </authorList>
    </citation>
    <scope>NUCLEOTIDE SEQUENCE [LARGE SCALE GENOMIC DNA]</scope>
    <source>
        <strain evidence="11 12">DSM 12744</strain>
    </source>
</reference>
<gene>
    <name evidence="11" type="ORF">FD09_GL000038</name>
</gene>
<evidence type="ECO:0000256" key="5">
    <source>
        <dbReference type="ARBA" id="ARBA00023088"/>
    </source>
</evidence>
<dbReference type="Gene3D" id="2.60.40.1140">
    <property type="entry name" value="Collagen-binding surface protein Cna, B-type domain"/>
    <property type="match status" value="13"/>
</dbReference>
<dbReference type="CDD" id="cd00222">
    <property type="entry name" value="CollagenBindB"/>
    <property type="match status" value="8"/>
</dbReference>
<evidence type="ECO:0000256" key="6">
    <source>
        <dbReference type="SAM" id="MobiDB-lite"/>
    </source>
</evidence>